<protein>
    <submittedName>
        <fullName evidence="2">Uncharacterized protein</fullName>
    </submittedName>
</protein>
<evidence type="ECO:0000313" key="2">
    <source>
        <dbReference type="EMBL" id="CAE4654437.1"/>
    </source>
</evidence>
<reference evidence="2" key="1">
    <citation type="submission" date="2021-01" db="EMBL/GenBank/DDBJ databases">
        <authorList>
            <person name="Corre E."/>
            <person name="Pelletier E."/>
            <person name="Niang G."/>
            <person name="Scheremetjew M."/>
            <person name="Finn R."/>
            <person name="Kale V."/>
            <person name="Holt S."/>
            <person name="Cochrane G."/>
            <person name="Meng A."/>
            <person name="Brown T."/>
            <person name="Cohen L."/>
        </authorList>
    </citation>
    <scope>NUCLEOTIDE SEQUENCE</scope>
    <source>
        <strain evidence="2">GSO104</strain>
    </source>
</reference>
<accession>A0A7S4W5R1</accession>
<evidence type="ECO:0000256" key="1">
    <source>
        <dbReference type="SAM" id="Coils"/>
    </source>
</evidence>
<gene>
    <name evidence="2" type="ORF">DBRI00130_LOCUS38809</name>
</gene>
<proteinExistence type="predicted"/>
<feature type="coiled-coil region" evidence="1">
    <location>
        <begin position="15"/>
        <end position="42"/>
    </location>
</feature>
<organism evidence="2">
    <name type="scientific">Ditylum brightwellii</name>
    <dbReference type="NCBI Taxonomy" id="49249"/>
    <lineage>
        <taxon>Eukaryota</taxon>
        <taxon>Sar</taxon>
        <taxon>Stramenopiles</taxon>
        <taxon>Ochrophyta</taxon>
        <taxon>Bacillariophyta</taxon>
        <taxon>Mediophyceae</taxon>
        <taxon>Lithodesmiophycidae</taxon>
        <taxon>Lithodesmiales</taxon>
        <taxon>Lithodesmiaceae</taxon>
        <taxon>Ditylum</taxon>
    </lineage>
</organism>
<keyword evidence="1" id="KW-0175">Coiled coil</keyword>
<dbReference type="EMBL" id="HBNS01053154">
    <property type="protein sequence ID" value="CAE4654437.1"/>
    <property type="molecule type" value="Transcribed_RNA"/>
</dbReference>
<sequence>MNGPVVNHISVQAQFASLNNDREQLRNTTSSLNRERKQEEETIRSLRFTEQALADQVRIAHAKLGAENKKRQLLREETTRKQCLLEKDRKEITILANRLFLLEEEEKTRRMKSVKEIDMLNDELELIIRQYEERGLVKVITVDTAELFLKTSIQSRIGPQVAADVICNDSALLSDVEREEGEKKMNEEWQNVAIAMEKHIQLLKDATFKYRRELQTRMILEEQVQALRRKMLRQTEVRGKRIFRHSSVSFTNTTHNCLYIKILRLELYLLLKPLSEMELDELERLWDQKWENKFHEEHEKDDKDVTLIRGVGGSTMMGKDAFSVPLAGNSGGPSLFCHHQPPPPGQSTVDMDLFYGDLQPIQEGHDELGHNTTKEITMQENDGMNQM</sequence>
<name>A0A7S4W5R1_9STRA</name>
<dbReference type="AlphaFoldDB" id="A0A7S4W5R1"/>